<dbReference type="InterPro" id="IPR052345">
    <property type="entry name" value="Rad_response_metalloprotease"/>
</dbReference>
<dbReference type="PANTHER" id="PTHR43236">
    <property type="entry name" value="ANTITOXIN HIGA1"/>
    <property type="match status" value="1"/>
</dbReference>
<dbReference type="PANTHER" id="PTHR43236:SF1">
    <property type="entry name" value="BLL7220 PROTEIN"/>
    <property type="match status" value="1"/>
</dbReference>
<dbReference type="SUPFAM" id="SSF47413">
    <property type="entry name" value="lambda repressor-like DNA-binding domains"/>
    <property type="match status" value="1"/>
</dbReference>
<dbReference type="CDD" id="cd00093">
    <property type="entry name" value="HTH_XRE"/>
    <property type="match status" value="1"/>
</dbReference>
<dbReference type="Pfam" id="PF01381">
    <property type="entry name" value="HTH_3"/>
    <property type="match status" value="1"/>
</dbReference>
<feature type="domain" description="HTH cro/C1-type" evidence="2">
    <location>
        <begin position="10"/>
        <end position="65"/>
    </location>
</feature>
<dbReference type="PATRIC" id="fig|1300342.3.peg.2921"/>
<dbReference type="KEGG" id="dko:I596_2995"/>
<dbReference type="OrthoDB" id="9794834at2"/>
<dbReference type="RefSeq" id="WP_067649217.1">
    <property type="nucleotide sequence ID" value="NZ_CP015249.1"/>
</dbReference>
<evidence type="ECO:0000259" key="2">
    <source>
        <dbReference type="PROSITE" id="PS50943"/>
    </source>
</evidence>
<evidence type="ECO:0000313" key="4">
    <source>
        <dbReference type="Proteomes" id="UP000076830"/>
    </source>
</evidence>
<evidence type="ECO:0000256" key="1">
    <source>
        <dbReference type="ARBA" id="ARBA00007227"/>
    </source>
</evidence>
<dbReference type="Gene3D" id="1.10.260.40">
    <property type="entry name" value="lambda repressor-like DNA-binding domains"/>
    <property type="match status" value="1"/>
</dbReference>
<dbReference type="Gene3D" id="1.10.10.2910">
    <property type="match status" value="1"/>
</dbReference>
<name>A0A160DWI6_9GAMM</name>
<dbReference type="InterPro" id="IPR010982">
    <property type="entry name" value="Lambda_DNA-bd_dom_sf"/>
</dbReference>
<protein>
    <submittedName>
        <fullName evidence="3">Helix-turn-helix domain protein</fullName>
    </submittedName>
</protein>
<gene>
    <name evidence="3" type="ORF">I596_2995</name>
</gene>
<accession>A0A160DWI6</accession>
<sequence>MDQATIRKRLVALREIRGATQEQLATALQFNDRQTLSEIEGGGRSISIPELVKAAQFFGVKPDYFTDPLRLAGEAKFSWRRTMEVGENLNMFEERAGGWIATYRHLSRLKGDSINSSLTQIGLTPKSSYEEAWAAGEAIARSLELGPVPAAMLADALEERWDTLVLYVDALQGVSGAACQVGAMNTVIINRRESEGRRNFDLAHEVFHLITWSLMEPKHIEGDVQLSARYRRIESLADNFAAGLLMPSESLQKYIDDHPLPRLIADLNEWVRTAASVFLVSGDAMRWRLACLKHIAQATAKRLESAAIRVASENVPPPHFSRRFVEALGWGIEQGYVTVRRASEIVDESIDGLAELFTEHGLKTPFDM</sequence>
<organism evidence="3 4">
    <name type="scientific">Dokdonella koreensis DS-123</name>
    <dbReference type="NCBI Taxonomy" id="1300342"/>
    <lineage>
        <taxon>Bacteria</taxon>
        <taxon>Pseudomonadati</taxon>
        <taxon>Pseudomonadota</taxon>
        <taxon>Gammaproteobacteria</taxon>
        <taxon>Lysobacterales</taxon>
        <taxon>Rhodanobacteraceae</taxon>
        <taxon>Dokdonella</taxon>
    </lineage>
</organism>
<proteinExistence type="inferred from homology"/>
<dbReference type="InterPro" id="IPR010359">
    <property type="entry name" value="IrrE_HExxH"/>
</dbReference>
<dbReference type="Proteomes" id="UP000076830">
    <property type="component" value="Chromosome"/>
</dbReference>
<evidence type="ECO:0000313" key="3">
    <source>
        <dbReference type="EMBL" id="ANB18987.1"/>
    </source>
</evidence>
<dbReference type="Pfam" id="PF06114">
    <property type="entry name" value="Peptidase_M78"/>
    <property type="match status" value="1"/>
</dbReference>
<dbReference type="SMART" id="SM00530">
    <property type="entry name" value="HTH_XRE"/>
    <property type="match status" value="1"/>
</dbReference>
<dbReference type="PROSITE" id="PS50943">
    <property type="entry name" value="HTH_CROC1"/>
    <property type="match status" value="1"/>
</dbReference>
<reference evidence="3 4" key="1">
    <citation type="submission" date="2016-04" db="EMBL/GenBank/DDBJ databases">
        <title>Complete genome sequence of Dokdonella koreensis DS-123T.</title>
        <authorList>
            <person name="Kim J.F."/>
            <person name="Lee H."/>
            <person name="Kwak M.-J."/>
        </authorList>
    </citation>
    <scope>NUCLEOTIDE SEQUENCE [LARGE SCALE GENOMIC DNA]</scope>
    <source>
        <strain evidence="3 4">DS-123</strain>
    </source>
</reference>
<comment type="similarity">
    <text evidence="1">Belongs to the short-chain fatty acyl-CoA assimilation regulator (ScfR) family.</text>
</comment>
<keyword evidence="4" id="KW-1185">Reference proteome</keyword>
<dbReference type="GO" id="GO:0003677">
    <property type="term" value="F:DNA binding"/>
    <property type="evidence" value="ECO:0007669"/>
    <property type="project" value="InterPro"/>
</dbReference>
<dbReference type="STRING" id="1300342.I596_2995"/>
<dbReference type="InterPro" id="IPR001387">
    <property type="entry name" value="Cro/C1-type_HTH"/>
</dbReference>
<dbReference type="AlphaFoldDB" id="A0A160DWI6"/>
<dbReference type="EMBL" id="CP015249">
    <property type="protein sequence ID" value="ANB18987.1"/>
    <property type="molecule type" value="Genomic_DNA"/>
</dbReference>